<dbReference type="Pfam" id="PF01493">
    <property type="entry name" value="GXGXG"/>
    <property type="match status" value="1"/>
</dbReference>
<dbReference type="AlphaFoldDB" id="A0AA96WV56"/>
<protein>
    <submittedName>
        <fullName evidence="2">Protein glxC</fullName>
    </submittedName>
</protein>
<proteinExistence type="predicted"/>
<feature type="domain" description="Glutamate synthase alpha subunit C-terminal" evidence="1">
    <location>
        <begin position="39"/>
        <end position="175"/>
    </location>
</feature>
<evidence type="ECO:0000259" key="1">
    <source>
        <dbReference type="Pfam" id="PF01493"/>
    </source>
</evidence>
<dbReference type="InterPro" id="IPR002489">
    <property type="entry name" value="Glu_synth_asu_C"/>
</dbReference>
<dbReference type="Gene3D" id="2.160.20.60">
    <property type="entry name" value="Glutamate synthase, alpha subunit, C-terminal domain"/>
    <property type="match status" value="1"/>
</dbReference>
<dbReference type="RefSeq" id="WP_316429686.1">
    <property type="nucleotide sequence ID" value="NZ_CP053586.1"/>
</dbReference>
<dbReference type="EMBL" id="CP053586">
    <property type="protein sequence ID" value="WNZ24087.1"/>
    <property type="molecule type" value="Genomic_DNA"/>
</dbReference>
<dbReference type="CDD" id="cd00504">
    <property type="entry name" value="GXGXG"/>
    <property type="match status" value="1"/>
</dbReference>
<dbReference type="SUPFAM" id="SSF69336">
    <property type="entry name" value="Alpha subunit of glutamate synthase, C-terminal domain"/>
    <property type="match status" value="1"/>
</dbReference>
<dbReference type="PANTHER" id="PTHR39673">
    <property type="entry name" value="TUNGSTEN FORMYLMETHANOFURAN DEHYDROGENASE, SUBUNIT C (FWDC)"/>
    <property type="match status" value="1"/>
</dbReference>
<dbReference type="PANTHER" id="PTHR39673:SF5">
    <property type="entry name" value="TUNGSTEN-CONTAINING FORMYLMETHANOFURAN DEHYDROGENASE 2 SUBUNIT C"/>
    <property type="match status" value="1"/>
</dbReference>
<name>A0AA96WV56_9CYAN</name>
<gene>
    <name evidence="2" type="ORF">HJG54_15275</name>
</gene>
<reference evidence="2" key="1">
    <citation type="submission" date="2020-05" db="EMBL/GenBank/DDBJ databases">
        <authorList>
            <person name="Zhu T."/>
            <person name="Keshari N."/>
            <person name="Lu X."/>
        </authorList>
    </citation>
    <scope>NUCLEOTIDE SEQUENCE</scope>
    <source>
        <strain evidence="2">NK1-12</strain>
    </source>
</reference>
<dbReference type="InterPro" id="IPR012061">
    <property type="entry name" value="Glu_synth_lsu_3"/>
</dbReference>
<organism evidence="2">
    <name type="scientific">Leptolyngbya sp. NK1-12</name>
    <dbReference type="NCBI Taxonomy" id="2547451"/>
    <lineage>
        <taxon>Bacteria</taxon>
        <taxon>Bacillati</taxon>
        <taxon>Cyanobacteriota</taxon>
        <taxon>Cyanophyceae</taxon>
        <taxon>Leptolyngbyales</taxon>
        <taxon>Leptolyngbyaceae</taxon>
        <taxon>Leptolyngbya group</taxon>
        <taxon>Leptolyngbya</taxon>
    </lineage>
</organism>
<accession>A0AA96WV56</accession>
<sequence>MTEQGMLTGTVVDCSELTTREINQQLRTWAAEGLEQVTLTNPAGRHNLAVGMDSSMKIQIAGPVGYYCGGLSEQIHLAIDGNCGWSVGENLMAGQILIRGSASANAAATARGGTICILGHAGPRAGISLKGATVIVKGNVGPSSAFMMQQGRMIICGDAGANLADSIYQGEIFVGGRVASLGADARYEPISDQDWQMLAQELRPFGLDAHAYDFKKIVCAQQLYHFKPRDFSKWKDAY</sequence>
<dbReference type="PIRSF" id="PIRSF006519">
    <property type="entry name" value="GOGAT_dom3"/>
    <property type="match status" value="1"/>
</dbReference>
<evidence type="ECO:0000313" key="2">
    <source>
        <dbReference type="EMBL" id="WNZ24087.1"/>
    </source>
</evidence>
<dbReference type="GO" id="GO:0016491">
    <property type="term" value="F:oxidoreductase activity"/>
    <property type="evidence" value="ECO:0007669"/>
    <property type="project" value="InterPro"/>
</dbReference>
<dbReference type="InterPro" id="IPR036485">
    <property type="entry name" value="Glu_synth_asu_C_sf"/>
</dbReference>